<organism evidence="5 6">
    <name type="scientific">Rhodofomes roseus</name>
    <dbReference type="NCBI Taxonomy" id="34475"/>
    <lineage>
        <taxon>Eukaryota</taxon>
        <taxon>Fungi</taxon>
        <taxon>Dikarya</taxon>
        <taxon>Basidiomycota</taxon>
        <taxon>Agaricomycotina</taxon>
        <taxon>Agaricomycetes</taxon>
        <taxon>Polyporales</taxon>
        <taxon>Rhodofomes</taxon>
    </lineage>
</organism>
<dbReference type="Pfam" id="PF10937">
    <property type="entry name" value="Kgd4-YMR31"/>
    <property type="match status" value="1"/>
</dbReference>
<evidence type="ECO:0000256" key="2">
    <source>
        <dbReference type="ARBA" id="ARBA00023128"/>
    </source>
</evidence>
<evidence type="ECO:0000313" key="5">
    <source>
        <dbReference type="EMBL" id="TFY55893.1"/>
    </source>
</evidence>
<dbReference type="InterPro" id="IPR020373">
    <property type="entry name" value="Kgd4/YMR-31"/>
</dbReference>
<evidence type="ECO:0000256" key="3">
    <source>
        <dbReference type="ARBA" id="ARBA00043970"/>
    </source>
</evidence>
<keyword evidence="2" id="KW-0496">Mitochondrion</keyword>
<comment type="similarity">
    <text evidence="3">Belongs to the alpha-ketoglutarate dehydrogenase component 4 family.</text>
</comment>
<comment type="caution">
    <text evidence="5">The sequence shown here is derived from an EMBL/GenBank/DDBJ whole genome shotgun (WGS) entry which is preliminary data.</text>
</comment>
<dbReference type="AlphaFoldDB" id="A0A4Y9Y2B4"/>
<dbReference type="GO" id="GO:0006103">
    <property type="term" value="P:2-oxoglutarate metabolic process"/>
    <property type="evidence" value="ECO:0007669"/>
    <property type="project" value="InterPro"/>
</dbReference>
<evidence type="ECO:0000256" key="1">
    <source>
        <dbReference type="ARBA" id="ARBA00004173"/>
    </source>
</evidence>
<sequence length="135" mass="14765">MHPSLRLCASAAPRQPLIHFAGKRQWKSEAPRPHPLATPDLKSAFTDSLRKTQASVSESSVVDKGSSSAGPAQSQAKGENAQVFGNFWEAPERYWKHDLEEWEVDLVAVRPFVASLKSAELMVYGVQTGGASRFA</sequence>
<dbReference type="GO" id="GO:0005739">
    <property type="term" value="C:mitochondrion"/>
    <property type="evidence" value="ECO:0007669"/>
    <property type="project" value="UniProtKB-SubCell"/>
</dbReference>
<dbReference type="Proteomes" id="UP000298390">
    <property type="component" value="Unassembled WGS sequence"/>
</dbReference>
<feature type="region of interest" description="Disordered" evidence="4">
    <location>
        <begin position="47"/>
        <end position="80"/>
    </location>
</feature>
<accession>A0A4Y9Y2B4</accession>
<protein>
    <submittedName>
        <fullName evidence="5">Uncharacterized protein</fullName>
    </submittedName>
</protein>
<dbReference type="EMBL" id="SEKV01000551">
    <property type="protein sequence ID" value="TFY55893.1"/>
    <property type="molecule type" value="Genomic_DNA"/>
</dbReference>
<proteinExistence type="inferred from homology"/>
<reference evidence="5 6" key="1">
    <citation type="submission" date="2019-01" db="EMBL/GenBank/DDBJ databases">
        <title>Genome sequencing of the rare red list fungi Fomitopsis rosea.</title>
        <authorList>
            <person name="Buettner E."/>
            <person name="Kellner H."/>
        </authorList>
    </citation>
    <scope>NUCLEOTIDE SEQUENCE [LARGE SCALE GENOMIC DNA]</scope>
    <source>
        <strain evidence="5 6">DSM 105464</strain>
    </source>
</reference>
<gene>
    <name evidence="5" type="ORF">EVJ58_g7959</name>
</gene>
<evidence type="ECO:0000256" key="4">
    <source>
        <dbReference type="SAM" id="MobiDB-lite"/>
    </source>
</evidence>
<name>A0A4Y9Y2B4_9APHY</name>
<comment type="subcellular location">
    <subcellularLocation>
        <location evidence="1">Mitochondrion</location>
    </subcellularLocation>
</comment>
<feature type="compositionally biased region" description="Low complexity" evidence="4">
    <location>
        <begin position="55"/>
        <end position="78"/>
    </location>
</feature>
<feature type="region of interest" description="Disordered" evidence="4">
    <location>
        <begin position="22"/>
        <end position="41"/>
    </location>
</feature>
<evidence type="ECO:0000313" key="6">
    <source>
        <dbReference type="Proteomes" id="UP000298390"/>
    </source>
</evidence>